<dbReference type="RefSeq" id="WP_093554832.1">
    <property type="nucleotide sequence ID" value="NZ_FPBO01000005.1"/>
</dbReference>
<dbReference type="CDD" id="cd09727">
    <property type="entry name" value="Cas6_I-E"/>
    <property type="match status" value="1"/>
</dbReference>
<dbReference type="NCBIfam" id="TIGR01907">
    <property type="entry name" value="casE_Cse3"/>
    <property type="match status" value="1"/>
</dbReference>
<sequence length="212" mass="23968">MSDSLFASVLHLSRRDCQALRLTDPYSLHRVVYSLFSDVRNETEKQASESSGIQFADMGGDVHGRKVLLLSDRPPAANVDGQYGEVQSRHLPESFFSQRNFRFTVVINPTRREHASKKLVPVRGREAIAEWFVSRSEASWGFAVDPQRLQVERVEVLRFKDKTQRDVTLAQARLQGVLRVSDPETFRHSFARGIGRGRAFGCGLLQIVPLGE</sequence>
<reference evidence="2" key="1">
    <citation type="submission" date="2016-10" db="EMBL/GenBank/DDBJ databases">
        <authorList>
            <person name="Varghese N."/>
            <person name="Submissions S."/>
        </authorList>
    </citation>
    <scope>NUCLEOTIDE SEQUENCE [LARGE SCALE GENOMIC DNA]</scope>
    <source>
        <strain evidence="2">CGMCC 1.11014</strain>
    </source>
</reference>
<name>A0A1I7H7Z1_9BURK</name>
<gene>
    <name evidence="1" type="ORF">SAMN05216552_100545</name>
</gene>
<dbReference type="SMART" id="SM01101">
    <property type="entry name" value="CRISPR_assoc"/>
    <property type="match status" value="1"/>
</dbReference>
<dbReference type="AlphaFoldDB" id="A0A1I7H7Z1"/>
<dbReference type="InterPro" id="IPR010179">
    <property type="entry name" value="CRISPR-assoc_prot_Cse3"/>
</dbReference>
<proteinExistence type="predicted"/>
<protein>
    <submittedName>
        <fullName evidence="1">CRISPR-associated protein, Cse3 family</fullName>
    </submittedName>
</protein>
<dbReference type="EMBL" id="FPBO01000005">
    <property type="protein sequence ID" value="SFU56794.1"/>
    <property type="molecule type" value="Genomic_DNA"/>
</dbReference>
<dbReference type="STRING" id="1035707.SAMN05216552_100545"/>
<keyword evidence="2" id="KW-1185">Reference proteome</keyword>
<dbReference type="Gene3D" id="3.30.70.1210">
    <property type="entry name" value="Crispr-associated protein, domain 2"/>
    <property type="match status" value="1"/>
</dbReference>
<evidence type="ECO:0000313" key="2">
    <source>
        <dbReference type="Proteomes" id="UP000199391"/>
    </source>
</evidence>
<accession>A0A1I7H7Z1</accession>
<dbReference type="Pfam" id="PF08798">
    <property type="entry name" value="CRISPR_assoc"/>
    <property type="match status" value="1"/>
</dbReference>
<dbReference type="OrthoDB" id="9795689at2"/>
<dbReference type="SUPFAM" id="SSF117987">
    <property type="entry name" value="CRISPR-associated protein"/>
    <property type="match status" value="1"/>
</dbReference>
<evidence type="ECO:0000313" key="1">
    <source>
        <dbReference type="EMBL" id="SFU56794.1"/>
    </source>
</evidence>
<dbReference type="Proteomes" id="UP000199391">
    <property type="component" value="Unassembled WGS sequence"/>
</dbReference>
<organism evidence="1 2">
    <name type="scientific">Pseudoduganella namucuonensis</name>
    <dbReference type="NCBI Taxonomy" id="1035707"/>
    <lineage>
        <taxon>Bacteria</taxon>
        <taxon>Pseudomonadati</taxon>
        <taxon>Pseudomonadota</taxon>
        <taxon>Betaproteobacteria</taxon>
        <taxon>Burkholderiales</taxon>
        <taxon>Oxalobacteraceae</taxon>
        <taxon>Telluria group</taxon>
        <taxon>Pseudoduganella</taxon>
    </lineage>
</organism>